<evidence type="ECO:0000256" key="4">
    <source>
        <dbReference type="SAM" id="SignalP"/>
    </source>
</evidence>
<keyword evidence="6" id="KW-1185">Reference proteome</keyword>
<gene>
    <name evidence="5" type="ORF">D0Y65_017433</name>
</gene>
<dbReference type="Proteomes" id="UP000289340">
    <property type="component" value="Chromosome 7"/>
</dbReference>
<evidence type="ECO:0000313" key="6">
    <source>
        <dbReference type="Proteomes" id="UP000289340"/>
    </source>
</evidence>
<organism evidence="5 6">
    <name type="scientific">Glycine soja</name>
    <name type="common">Wild soybean</name>
    <dbReference type="NCBI Taxonomy" id="3848"/>
    <lineage>
        <taxon>Eukaryota</taxon>
        <taxon>Viridiplantae</taxon>
        <taxon>Streptophyta</taxon>
        <taxon>Embryophyta</taxon>
        <taxon>Tracheophyta</taxon>
        <taxon>Spermatophyta</taxon>
        <taxon>Magnoliopsida</taxon>
        <taxon>eudicotyledons</taxon>
        <taxon>Gunneridae</taxon>
        <taxon>Pentapetalae</taxon>
        <taxon>rosids</taxon>
        <taxon>fabids</taxon>
        <taxon>Fabales</taxon>
        <taxon>Fabaceae</taxon>
        <taxon>Papilionoideae</taxon>
        <taxon>50 kb inversion clade</taxon>
        <taxon>NPAAA clade</taxon>
        <taxon>indigoferoid/millettioid clade</taxon>
        <taxon>Phaseoleae</taxon>
        <taxon>Glycine</taxon>
        <taxon>Glycine subgen. Soja</taxon>
    </lineage>
</organism>
<protein>
    <submittedName>
        <fullName evidence="5">Pentatricopeptide repeat-containing protein, mitochondrial</fullName>
    </submittedName>
</protein>
<dbReference type="Pfam" id="PF13041">
    <property type="entry name" value="PPR_2"/>
    <property type="match status" value="1"/>
</dbReference>
<dbReference type="InterPro" id="IPR002885">
    <property type="entry name" value="PPR_rpt"/>
</dbReference>
<dbReference type="PANTHER" id="PTHR47941">
    <property type="entry name" value="PENTATRICOPEPTIDE REPEAT-CONTAINING PROTEIN 3, MITOCHONDRIAL"/>
    <property type="match status" value="1"/>
</dbReference>
<keyword evidence="2" id="KW-0677">Repeat</keyword>
<keyword evidence="4" id="KW-0732">Signal</keyword>
<dbReference type="EMBL" id="QZWG01000007">
    <property type="protein sequence ID" value="RZC02282.1"/>
    <property type="molecule type" value="Genomic_DNA"/>
</dbReference>
<comment type="caution">
    <text evidence="5">The sequence shown here is derived from an EMBL/GenBank/DDBJ whole genome shotgun (WGS) entry which is preliminary data.</text>
</comment>
<dbReference type="Gene3D" id="1.25.40.10">
    <property type="entry name" value="Tetratricopeptide repeat domain"/>
    <property type="match status" value="1"/>
</dbReference>
<feature type="signal peptide" evidence="4">
    <location>
        <begin position="1"/>
        <end position="21"/>
    </location>
</feature>
<dbReference type="PROSITE" id="PS51375">
    <property type="entry name" value="PPR"/>
    <property type="match status" value="1"/>
</dbReference>
<dbReference type="AlphaFoldDB" id="A0A445JUX3"/>
<evidence type="ECO:0000313" key="5">
    <source>
        <dbReference type="EMBL" id="RZC02282.1"/>
    </source>
</evidence>
<sequence length="128" mass="14648">MLMMLFTNSITCCVFVLRVRSRRHCTFMTRYWPKDFNSIKLINGVCKIGETRAAIQLLRKIDGTLTEPDVVMYNTIIDCLCKHKLVPEACDLFSEMSVKGVSADVVTYNTLIYGFCIVGKLGSLMKWY</sequence>
<feature type="chain" id="PRO_5019271132" evidence="4">
    <location>
        <begin position="22"/>
        <end position="128"/>
    </location>
</feature>
<evidence type="ECO:0000256" key="2">
    <source>
        <dbReference type="ARBA" id="ARBA00022737"/>
    </source>
</evidence>
<accession>A0A445JUX3</accession>
<dbReference type="NCBIfam" id="TIGR00756">
    <property type="entry name" value="PPR"/>
    <property type="match status" value="1"/>
</dbReference>
<comment type="similarity">
    <text evidence="1">Belongs to the PPR family. P subfamily.</text>
</comment>
<feature type="repeat" description="PPR" evidence="3">
    <location>
        <begin position="69"/>
        <end position="103"/>
    </location>
</feature>
<proteinExistence type="inferred from homology"/>
<name>A0A445JUX3_GLYSO</name>
<reference evidence="5 6" key="1">
    <citation type="submission" date="2018-09" db="EMBL/GenBank/DDBJ databases">
        <title>A high-quality reference genome of wild soybean provides a powerful tool to mine soybean genomes.</title>
        <authorList>
            <person name="Xie M."/>
            <person name="Chung C.Y.L."/>
            <person name="Li M.-W."/>
            <person name="Wong F.-L."/>
            <person name="Chan T.-F."/>
            <person name="Lam H.-M."/>
        </authorList>
    </citation>
    <scope>NUCLEOTIDE SEQUENCE [LARGE SCALE GENOMIC DNA]</scope>
    <source>
        <strain evidence="6">cv. W05</strain>
        <tissue evidence="5">Hypocotyl of etiolated seedlings</tissue>
    </source>
</reference>
<evidence type="ECO:0000256" key="1">
    <source>
        <dbReference type="ARBA" id="ARBA00007626"/>
    </source>
</evidence>
<dbReference type="InterPro" id="IPR011990">
    <property type="entry name" value="TPR-like_helical_dom_sf"/>
</dbReference>
<evidence type="ECO:0000256" key="3">
    <source>
        <dbReference type="PROSITE-ProRule" id="PRU00708"/>
    </source>
</evidence>